<reference evidence="2" key="1">
    <citation type="submission" date="2019-08" db="EMBL/GenBank/DDBJ databases">
        <title>Complete genome sequence of a mangrove-derived Streptomyces xiamenensis.</title>
        <authorList>
            <person name="Xu J."/>
        </authorList>
    </citation>
    <scope>NUCLEOTIDE SEQUENCE</scope>
    <source>
        <strain evidence="2">318</strain>
    </source>
</reference>
<dbReference type="HOGENOM" id="CLU_193873_2_0_11"/>
<dbReference type="STRING" id="408015.SXIM_41160"/>
<evidence type="ECO:0000313" key="3">
    <source>
        <dbReference type="Proteomes" id="UP000034034"/>
    </source>
</evidence>
<evidence type="ECO:0000256" key="1">
    <source>
        <dbReference type="SAM" id="Phobius"/>
    </source>
</evidence>
<gene>
    <name evidence="2" type="ORF">SXIM_41160</name>
</gene>
<protein>
    <submittedName>
        <fullName evidence="2">Uncharacterized protein</fullName>
    </submittedName>
</protein>
<sequence length="64" mass="7106">MLVTASAVLLLGLAIWFLLRIRYLRWLDVLLCGAFGFLLSRTVAAPLVSLLLSEVNGLLGQMRF</sequence>
<dbReference type="EMBL" id="CP009922">
    <property type="protein sequence ID" value="AKG45500.1"/>
    <property type="molecule type" value="Genomic_DNA"/>
</dbReference>
<dbReference type="PATRIC" id="fig|408015.6.peg.4171"/>
<accession>A0A0F7FZE4</accession>
<name>A0A0F7FZE4_9ACTN</name>
<evidence type="ECO:0000313" key="2">
    <source>
        <dbReference type="EMBL" id="AKG45500.1"/>
    </source>
</evidence>
<keyword evidence="3" id="KW-1185">Reference proteome</keyword>
<keyword evidence="1" id="KW-0472">Membrane</keyword>
<dbReference type="Proteomes" id="UP000034034">
    <property type="component" value="Chromosome"/>
</dbReference>
<dbReference type="AlphaFoldDB" id="A0A0F7FZE4"/>
<feature type="transmembrane region" description="Helical" evidence="1">
    <location>
        <begin position="6"/>
        <end position="23"/>
    </location>
</feature>
<keyword evidence="1" id="KW-1133">Transmembrane helix</keyword>
<organism evidence="2 3">
    <name type="scientific">Streptomyces xiamenensis</name>
    <dbReference type="NCBI Taxonomy" id="408015"/>
    <lineage>
        <taxon>Bacteria</taxon>
        <taxon>Bacillati</taxon>
        <taxon>Actinomycetota</taxon>
        <taxon>Actinomycetes</taxon>
        <taxon>Kitasatosporales</taxon>
        <taxon>Streptomycetaceae</taxon>
        <taxon>Streptomyces</taxon>
    </lineage>
</organism>
<dbReference type="RefSeq" id="WP_046724829.1">
    <property type="nucleotide sequence ID" value="NZ_CP009922.3"/>
</dbReference>
<keyword evidence="1" id="KW-0812">Transmembrane</keyword>
<dbReference type="KEGG" id="sxi:SXIM_41160"/>
<proteinExistence type="predicted"/>
<feature type="transmembrane region" description="Helical" evidence="1">
    <location>
        <begin position="30"/>
        <end position="52"/>
    </location>
</feature>